<accession>A0ABS5XM15</accession>
<dbReference type="EMBL" id="JAGTIS010000015">
    <property type="protein sequence ID" value="MBT8768730.1"/>
    <property type="molecule type" value="Genomic_DNA"/>
</dbReference>
<evidence type="ECO:0000313" key="1">
    <source>
        <dbReference type="EMBL" id="MBT8768730.1"/>
    </source>
</evidence>
<keyword evidence="2" id="KW-1185">Reference proteome</keyword>
<name>A0ABS5XM15_9GAMM</name>
<proteinExistence type="predicted"/>
<dbReference type="RefSeq" id="WP_215379539.1">
    <property type="nucleotide sequence ID" value="NZ_JAGTIS010000015.1"/>
</dbReference>
<protein>
    <submittedName>
        <fullName evidence="1">Uncharacterized protein</fullName>
    </submittedName>
</protein>
<organism evidence="1 2">
    <name type="scientific">Metapseudomonas boanensis</name>
    <dbReference type="NCBI Taxonomy" id="2822138"/>
    <lineage>
        <taxon>Bacteria</taxon>
        <taxon>Pseudomonadati</taxon>
        <taxon>Pseudomonadota</taxon>
        <taxon>Gammaproteobacteria</taxon>
        <taxon>Pseudomonadales</taxon>
        <taxon>Pseudomonadaceae</taxon>
        <taxon>Metapseudomonas</taxon>
    </lineage>
</organism>
<dbReference type="Proteomes" id="UP001519667">
    <property type="component" value="Unassembled WGS sequence"/>
</dbReference>
<reference evidence="1 2" key="1">
    <citation type="submission" date="2021-04" db="EMBL/GenBank/DDBJ databases">
        <title>Pseudomonas boanensis sp. nov., a bacterium isolated from river water used for household purposes in Boane District, Mozambique.</title>
        <authorList>
            <person name="Nicklasson M."/>
            <person name="Martin-Rodriguez A.J."/>
            <person name="Thorell K."/>
            <person name="Neves L."/>
            <person name="Mussagy A."/>
            <person name="Rydberg H.A."/>
            <person name="Hernroth B."/>
            <person name="Svensson-Stadler L."/>
            <person name="Sjoling A."/>
        </authorList>
    </citation>
    <scope>NUCLEOTIDE SEQUENCE [LARGE SCALE GENOMIC DNA]</scope>
    <source>
        <strain evidence="1 2">DB1</strain>
    </source>
</reference>
<gene>
    <name evidence="1" type="ORF">J7302_21705</name>
</gene>
<comment type="caution">
    <text evidence="1">The sequence shown here is derived from an EMBL/GenBank/DDBJ whole genome shotgun (WGS) entry which is preliminary data.</text>
</comment>
<sequence>MADGDDAIPDHHHIRVPGLFCQLPLSWRQAQQQAVETLAVEVEDAGAAIPGLGTVVDQPLNLKRANTPLVATLNSMRTELHPAPPEPDPACL</sequence>
<evidence type="ECO:0000313" key="2">
    <source>
        <dbReference type="Proteomes" id="UP001519667"/>
    </source>
</evidence>